<dbReference type="GO" id="GO:0003998">
    <property type="term" value="F:acylphosphatase activity"/>
    <property type="evidence" value="ECO:0007669"/>
    <property type="project" value="UniProtKB-EC"/>
</dbReference>
<evidence type="ECO:0000313" key="9">
    <source>
        <dbReference type="Proteomes" id="UP000005019"/>
    </source>
</evidence>
<evidence type="ECO:0000256" key="4">
    <source>
        <dbReference type="PROSITE-ProRule" id="PRU00520"/>
    </source>
</evidence>
<comment type="caution">
    <text evidence="8">The sequence shown here is derived from an EMBL/GenBank/DDBJ whole genome shotgun (WGS) entry which is preliminary data.</text>
</comment>
<dbReference type="OrthoDB" id="5295388at2"/>
<feature type="domain" description="Acylphosphatase-like" evidence="7">
    <location>
        <begin position="8"/>
        <end position="95"/>
    </location>
</feature>
<dbReference type="EMBL" id="AFHG01000053">
    <property type="protein sequence ID" value="EGK70748.1"/>
    <property type="molecule type" value="Genomic_DNA"/>
</dbReference>
<proteinExistence type="inferred from homology"/>
<dbReference type="eggNOG" id="COG1254">
    <property type="taxonomic scope" value="Bacteria"/>
</dbReference>
<keyword evidence="4 5" id="KW-0378">Hydrolase</keyword>
<dbReference type="PRINTS" id="PR00112">
    <property type="entry name" value="ACYLPHPHTASE"/>
</dbReference>
<evidence type="ECO:0000256" key="3">
    <source>
        <dbReference type="ARBA" id="ARBA00047645"/>
    </source>
</evidence>
<dbReference type="Pfam" id="PF00708">
    <property type="entry name" value="Acylphosphatase"/>
    <property type="match status" value="1"/>
</dbReference>
<dbReference type="PROSITE" id="PS00150">
    <property type="entry name" value="ACYLPHOSPHATASE_1"/>
    <property type="match status" value="1"/>
</dbReference>
<dbReference type="InterPro" id="IPR036046">
    <property type="entry name" value="Acylphosphatase-like_dom_sf"/>
</dbReference>
<evidence type="ECO:0000256" key="1">
    <source>
        <dbReference type="ARBA" id="ARBA00005614"/>
    </source>
</evidence>
<dbReference type="Gene3D" id="3.30.70.100">
    <property type="match status" value="1"/>
</dbReference>
<sequence>MDEHEIEALHFAIRGRVQGVYFRASMVAEAQRLGLTGWVRNRHDGSVEAYACGKPAALDALVAWAEGGPPAARVDECVVSPAEADAALHDFTQAATA</sequence>
<dbReference type="STRING" id="1000565.METUNv1_02969"/>
<dbReference type="PANTHER" id="PTHR47268">
    <property type="entry name" value="ACYLPHOSPHATASE"/>
    <property type="match status" value="1"/>
</dbReference>
<dbReference type="RefSeq" id="WP_008063063.1">
    <property type="nucleotide sequence ID" value="NZ_AFHG01000053.1"/>
</dbReference>
<dbReference type="EC" id="3.6.1.7" evidence="2 4"/>
<evidence type="ECO:0000256" key="2">
    <source>
        <dbReference type="ARBA" id="ARBA00012150"/>
    </source>
</evidence>
<evidence type="ECO:0000256" key="5">
    <source>
        <dbReference type="RuleBase" id="RU000553"/>
    </source>
</evidence>
<keyword evidence="9" id="KW-1185">Reference proteome</keyword>
<dbReference type="PROSITE" id="PS00151">
    <property type="entry name" value="ACYLPHOSPHATASE_2"/>
    <property type="match status" value="1"/>
</dbReference>
<dbReference type="InterPro" id="IPR017968">
    <property type="entry name" value="Acylphosphatase_CS"/>
</dbReference>
<dbReference type="Proteomes" id="UP000005019">
    <property type="component" value="Unassembled WGS sequence"/>
</dbReference>
<evidence type="ECO:0000256" key="6">
    <source>
        <dbReference type="RuleBase" id="RU004168"/>
    </source>
</evidence>
<dbReference type="PANTHER" id="PTHR47268:SF4">
    <property type="entry name" value="ACYLPHOSPHATASE"/>
    <property type="match status" value="1"/>
</dbReference>
<feature type="active site" evidence="4">
    <location>
        <position position="23"/>
    </location>
</feature>
<dbReference type="SUPFAM" id="SSF54975">
    <property type="entry name" value="Acylphosphatase/BLUF domain-like"/>
    <property type="match status" value="1"/>
</dbReference>
<comment type="similarity">
    <text evidence="1 6">Belongs to the acylphosphatase family.</text>
</comment>
<dbReference type="AlphaFoldDB" id="F5RF92"/>
<dbReference type="InterPro" id="IPR001792">
    <property type="entry name" value="Acylphosphatase-like_dom"/>
</dbReference>
<gene>
    <name evidence="8" type="ORF">METUNv1_02969</name>
</gene>
<evidence type="ECO:0000313" key="8">
    <source>
        <dbReference type="EMBL" id="EGK70748.1"/>
    </source>
</evidence>
<organism evidence="8 9">
    <name type="scientific">Methyloversatilis universalis (strain ATCC BAA-1314 / DSM 25237 / JCM 13912 / CCUG 52030 / FAM5)</name>
    <dbReference type="NCBI Taxonomy" id="1000565"/>
    <lineage>
        <taxon>Bacteria</taxon>
        <taxon>Pseudomonadati</taxon>
        <taxon>Pseudomonadota</taxon>
        <taxon>Betaproteobacteria</taxon>
        <taxon>Nitrosomonadales</taxon>
        <taxon>Sterolibacteriaceae</taxon>
        <taxon>Methyloversatilis</taxon>
    </lineage>
</organism>
<feature type="active site" evidence="4">
    <location>
        <position position="41"/>
    </location>
</feature>
<reference evidence="8 9" key="1">
    <citation type="journal article" date="2011" name="J. Bacteriol.">
        <title>Genome sequence of Methyloversatilis universalis FAM5T, a methylotrophic representative of the order Rhodocyclales.</title>
        <authorList>
            <person name="Kittichotirat W."/>
            <person name="Good N.M."/>
            <person name="Hall R."/>
            <person name="Bringel F."/>
            <person name="Lajus A."/>
            <person name="Medigue C."/>
            <person name="Smalley N.E."/>
            <person name="Beck D."/>
            <person name="Bumgarner R."/>
            <person name="Vuilleumier S."/>
            <person name="Kalyuzhnaya M.G."/>
        </authorList>
    </citation>
    <scope>NUCLEOTIDE SEQUENCE [LARGE SCALE GENOMIC DNA]</scope>
    <source>
        <strain evidence="9">ATCC BAA-1314 / JCM 13912 / FAM5</strain>
    </source>
</reference>
<dbReference type="InterPro" id="IPR020456">
    <property type="entry name" value="Acylphosphatase"/>
</dbReference>
<evidence type="ECO:0000259" key="7">
    <source>
        <dbReference type="PROSITE" id="PS51160"/>
    </source>
</evidence>
<dbReference type="PROSITE" id="PS51160">
    <property type="entry name" value="ACYLPHOSPHATASE_3"/>
    <property type="match status" value="1"/>
</dbReference>
<protein>
    <recommendedName>
        <fullName evidence="2 4">Acylphosphatase</fullName>
        <ecNumber evidence="2 4">3.6.1.7</ecNumber>
    </recommendedName>
</protein>
<accession>F5RF92</accession>
<name>F5RF92_METUF</name>
<comment type="catalytic activity">
    <reaction evidence="3 4 5">
        <text>an acyl phosphate + H2O = a carboxylate + phosphate + H(+)</text>
        <dbReference type="Rhea" id="RHEA:14965"/>
        <dbReference type="ChEBI" id="CHEBI:15377"/>
        <dbReference type="ChEBI" id="CHEBI:15378"/>
        <dbReference type="ChEBI" id="CHEBI:29067"/>
        <dbReference type="ChEBI" id="CHEBI:43474"/>
        <dbReference type="ChEBI" id="CHEBI:59918"/>
        <dbReference type="EC" id="3.6.1.7"/>
    </reaction>
</comment>